<keyword evidence="1" id="KW-0479">Metal-binding</keyword>
<dbReference type="PANTHER" id="PTHR24102:SF18">
    <property type="entry name" value="PHD FINGER PROTEIN 21B"/>
    <property type="match status" value="1"/>
</dbReference>
<feature type="region of interest" description="Disordered" evidence="6">
    <location>
        <begin position="168"/>
        <end position="187"/>
    </location>
</feature>
<dbReference type="Proteomes" id="UP000694397">
    <property type="component" value="Chromosome 24"/>
</dbReference>
<keyword evidence="5" id="KW-0175">Coiled coil</keyword>
<accession>A0A8C9S7B9</accession>
<evidence type="ECO:0000256" key="4">
    <source>
        <dbReference type="PROSITE-ProRule" id="PRU00146"/>
    </source>
</evidence>
<evidence type="ECO:0000256" key="5">
    <source>
        <dbReference type="SAM" id="Coils"/>
    </source>
</evidence>
<dbReference type="SUPFAM" id="SSF57903">
    <property type="entry name" value="FYVE/PHD zinc finger"/>
    <property type="match status" value="1"/>
</dbReference>
<evidence type="ECO:0000256" key="3">
    <source>
        <dbReference type="ARBA" id="ARBA00022833"/>
    </source>
</evidence>
<dbReference type="InterPro" id="IPR001965">
    <property type="entry name" value="Znf_PHD"/>
</dbReference>
<dbReference type="OrthoDB" id="336088at2759"/>
<feature type="compositionally biased region" description="Polar residues" evidence="6">
    <location>
        <begin position="170"/>
        <end position="185"/>
    </location>
</feature>
<keyword evidence="2 4" id="KW-0863">Zinc-finger</keyword>
<dbReference type="InterPro" id="IPR019786">
    <property type="entry name" value="Zinc_finger_PHD-type_CS"/>
</dbReference>
<evidence type="ECO:0000256" key="2">
    <source>
        <dbReference type="ARBA" id="ARBA00022771"/>
    </source>
</evidence>
<dbReference type="AlphaFoldDB" id="A0A8C9S7B9"/>
<evidence type="ECO:0000313" key="9">
    <source>
        <dbReference type="Proteomes" id="UP000694397"/>
    </source>
</evidence>
<dbReference type="Ensembl" id="ENSSFOT00015027648.2">
    <property type="protein sequence ID" value="ENSSFOP00015027339.2"/>
    <property type="gene ID" value="ENSSFOG00015017547.2"/>
</dbReference>
<feature type="domain" description="PHD-type" evidence="7">
    <location>
        <begin position="356"/>
        <end position="403"/>
    </location>
</feature>
<sequence>MELQGLQETLKVEIQCHQKLALRGCPVGSAKPISLIKQPTQNIAFSVVPAKTPVSMVTAHINGQKAVSSEPLQAAPVNLQMANKVASSSLSLGRRATELPQSQVLGTLTAVPIKVPHISSMHRLVGQAPTVLPQVRPKTLIPDSLPHIPGQEQVSGKLTKLEKTPAAVSAKSQGSALPTTNNTTGPVELHNGQATSVSMAQPPAVSTAISGGGVAYAIISAASEAVKVQPLLFSTDNKVIIIQPQATGSPQKSPGPLAEGPTKEPMTPPALPVEKKKEEVEKIAFMVALGLVTTDHLEEIQSKRQERKRRSTANPAYSGQFEPERKRHTSNYLNNPLFLSTRDTEDLCWKDELEHDERCVVCKEDGELLSCHKCPRTYHLDCLHPALKVPPKGSWMCPKCQKKVLNKDNLSWPQNFVQSYVTHKRVREEEKKKLIRRNSELKKECALLEQQDQKLSESLTKCMDMKSSLLGKQKETRASLDRLKALICLIQRDQMIQVTMTATTTTGASLLSLPWIKPSSTVTVAHAGTSMVFQKSVAQTEDNN</sequence>
<keyword evidence="3" id="KW-0862">Zinc</keyword>
<reference evidence="8" key="2">
    <citation type="submission" date="2025-08" db="UniProtKB">
        <authorList>
            <consortium name="Ensembl"/>
        </authorList>
    </citation>
    <scope>IDENTIFICATION</scope>
</reference>
<reference evidence="8 9" key="1">
    <citation type="submission" date="2019-04" db="EMBL/GenBank/DDBJ databases">
        <authorList>
            <consortium name="Wellcome Sanger Institute Data Sharing"/>
        </authorList>
    </citation>
    <scope>NUCLEOTIDE SEQUENCE [LARGE SCALE GENOMIC DNA]</scope>
</reference>
<dbReference type="GeneTree" id="ENSGT00940000156124"/>
<evidence type="ECO:0000256" key="6">
    <source>
        <dbReference type="SAM" id="MobiDB-lite"/>
    </source>
</evidence>
<dbReference type="InterPro" id="IPR011011">
    <property type="entry name" value="Znf_FYVE_PHD"/>
</dbReference>
<dbReference type="Pfam" id="PF00628">
    <property type="entry name" value="PHD"/>
    <property type="match status" value="1"/>
</dbReference>
<feature type="region of interest" description="Disordered" evidence="6">
    <location>
        <begin position="300"/>
        <end position="323"/>
    </location>
</feature>
<dbReference type="InterPro" id="IPR019787">
    <property type="entry name" value="Znf_PHD-finger"/>
</dbReference>
<dbReference type="SMART" id="SM00249">
    <property type="entry name" value="PHD"/>
    <property type="match status" value="1"/>
</dbReference>
<proteinExistence type="predicted"/>
<reference evidence="8" key="3">
    <citation type="submission" date="2025-09" db="UniProtKB">
        <authorList>
            <consortium name="Ensembl"/>
        </authorList>
    </citation>
    <scope>IDENTIFICATION</scope>
</reference>
<gene>
    <name evidence="8" type="primary">LOC108936508</name>
</gene>
<dbReference type="GeneID" id="108936508"/>
<dbReference type="KEGG" id="sfm:108936508"/>
<feature type="region of interest" description="Disordered" evidence="6">
    <location>
        <begin position="244"/>
        <end position="270"/>
    </location>
</feature>
<dbReference type="RefSeq" id="XP_018611410.2">
    <property type="nucleotide sequence ID" value="XM_018755894.2"/>
</dbReference>
<dbReference type="GO" id="GO:0008270">
    <property type="term" value="F:zinc ion binding"/>
    <property type="evidence" value="ECO:0007669"/>
    <property type="project" value="UniProtKB-KW"/>
</dbReference>
<dbReference type="PROSITE" id="PS50016">
    <property type="entry name" value="ZF_PHD_2"/>
    <property type="match status" value="1"/>
</dbReference>
<feature type="coiled-coil region" evidence="5">
    <location>
        <begin position="424"/>
        <end position="458"/>
    </location>
</feature>
<evidence type="ECO:0000256" key="1">
    <source>
        <dbReference type="ARBA" id="ARBA00022723"/>
    </source>
</evidence>
<evidence type="ECO:0000313" key="8">
    <source>
        <dbReference type="Ensembl" id="ENSSFOP00015027339.2"/>
    </source>
</evidence>
<organism evidence="8 9">
    <name type="scientific">Scleropages formosus</name>
    <name type="common">Asian bonytongue</name>
    <name type="synonym">Osteoglossum formosum</name>
    <dbReference type="NCBI Taxonomy" id="113540"/>
    <lineage>
        <taxon>Eukaryota</taxon>
        <taxon>Metazoa</taxon>
        <taxon>Chordata</taxon>
        <taxon>Craniata</taxon>
        <taxon>Vertebrata</taxon>
        <taxon>Euteleostomi</taxon>
        <taxon>Actinopterygii</taxon>
        <taxon>Neopterygii</taxon>
        <taxon>Teleostei</taxon>
        <taxon>Osteoglossocephala</taxon>
        <taxon>Osteoglossomorpha</taxon>
        <taxon>Osteoglossiformes</taxon>
        <taxon>Osteoglossidae</taxon>
        <taxon>Scleropages</taxon>
    </lineage>
</organism>
<dbReference type="Gene3D" id="3.30.40.10">
    <property type="entry name" value="Zinc/RING finger domain, C3HC4 (zinc finger)"/>
    <property type="match status" value="1"/>
</dbReference>
<evidence type="ECO:0000259" key="7">
    <source>
        <dbReference type="PROSITE" id="PS50016"/>
    </source>
</evidence>
<dbReference type="InterPro" id="IPR013083">
    <property type="entry name" value="Znf_RING/FYVE/PHD"/>
</dbReference>
<dbReference type="PANTHER" id="PTHR24102">
    <property type="entry name" value="PHD FINGER PROTEIN"/>
    <property type="match status" value="1"/>
</dbReference>
<protein>
    <submittedName>
        <fullName evidence="8">PHD finger protein 21B-like</fullName>
    </submittedName>
</protein>
<dbReference type="PROSITE" id="PS01359">
    <property type="entry name" value="ZF_PHD_1"/>
    <property type="match status" value="1"/>
</dbReference>
<name>A0A8C9S7B9_SCLFO</name>
<keyword evidence="9" id="KW-1185">Reference proteome</keyword>